<feature type="domain" description="DNA helicase Pif1-like DEAD-box helicase" evidence="2">
    <location>
        <begin position="4"/>
        <end position="86"/>
    </location>
</feature>
<dbReference type="GO" id="GO:0006310">
    <property type="term" value="P:DNA recombination"/>
    <property type="evidence" value="ECO:0007669"/>
    <property type="project" value="UniProtKB-KW"/>
</dbReference>
<dbReference type="GO" id="GO:0005524">
    <property type="term" value="F:ATP binding"/>
    <property type="evidence" value="ECO:0007669"/>
    <property type="project" value="UniProtKB-KW"/>
</dbReference>
<organism evidence="3 4">
    <name type="scientific">Golovinomyces cichoracearum</name>
    <dbReference type="NCBI Taxonomy" id="62708"/>
    <lineage>
        <taxon>Eukaryota</taxon>
        <taxon>Fungi</taxon>
        <taxon>Dikarya</taxon>
        <taxon>Ascomycota</taxon>
        <taxon>Pezizomycotina</taxon>
        <taxon>Leotiomycetes</taxon>
        <taxon>Erysiphales</taxon>
        <taxon>Erysiphaceae</taxon>
        <taxon>Golovinomyces</taxon>
    </lineage>
</organism>
<dbReference type="GO" id="GO:0016887">
    <property type="term" value="F:ATP hydrolysis activity"/>
    <property type="evidence" value="ECO:0007669"/>
    <property type="project" value="RHEA"/>
</dbReference>
<evidence type="ECO:0000256" key="1">
    <source>
        <dbReference type="RuleBase" id="RU363044"/>
    </source>
</evidence>
<name>A0A420IH83_9PEZI</name>
<evidence type="ECO:0000313" key="4">
    <source>
        <dbReference type="Proteomes" id="UP000285405"/>
    </source>
</evidence>
<gene>
    <name evidence="3" type="ORF">GcC1_087031</name>
</gene>
<proteinExistence type="inferred from homology"/>
<dbReference type="Pfam" id="PF05970">
    <property type="entry name" value="PIF1"/>
    <property type="match status" value="1"/>
</dbReference>
<dbReference type="AlphaFoldDB" id="A0A420IH83"/>
<keyword evidence="1" id="KW-0378">Hydrolase</keyword>
<dbReference type="GO" id="GO:0000723">
    <property type="term" value="P:telomere maintenance"/>
    <property type="evidence" value="ECO:0007669"/>
    <property type="project" value="InterPro"/>
</dbReference>
<keyword evidence="1" id="KW-0233">DNA recombination</keyword>
<accession>A0A420IH83</accession>
<dbReference type="GO" id="GO:0006281">
    <property type="term" value="P:DNA repair"/>
    <property type="evidence" value="ECO:0007669"/>
    <property type="project" value="UniProtKB-KW"/>
</dbReference>
<dbReference type="GO" id="GO:0043139">
    <property type="term" value="F:5'-3' DNA helicase activity"/>
    <property type="evidence" value="ECO:0007669"/>
    <property type="project" value="UniProtKB-EC"/>
</dbReference>
<keyword evidence="1" id="KW-0067">ATP-binding</keyword>
<keyword evidence="1" id="KW-0234">DNA repair</keyword>
<dbReference type="EC" id="5.6.2.3" evidence="1"/>
<comment type="catalytic activity">
    <reaction evidence="1">
        <text>ATP + H2O = ADP + phosphate + H(+)</text>
        <dbReference type="Rhea" id="RHEA:13065"/>
        <dbReference type="ChEBI" id="CHEBI:15377"/>
        <dbReference type="ChEBI" id="CHEBI:15378"/>
        <dbReference type="ChEBI" id="CHEBI:30616"/>
        <dbReference type="ChEBI" id="CHEBI:43474"/>
        <dbReference type="ChEBI" id="CHEBI:456216"/>
        <dbReference type="EC" id="5.6.2.3"/>
    </reaction>
</comment>
<comment type="caution">
    <text evidence="3">The sequence shown here is derived from an EMBL/GenBank/DDBJ whole genome shotgun (WGS) entry which is preliminary data.</text>
</comment>
<keyword evidence="1" id="KW-0227">DNA damage</keyword>
<dbReference type="InterPro" id="IPR010285">
    <property type="entry name" value="DNA_helicase_pif1-like_DEAD"/>
</dbReference>
<evidence type="ECO:0000313" key="3">
    <source>
        <dbReference type="EMBL" id="RKF73904.1"/>
    </source>
</evidence>
<evidence type="ECO:0000259" key="2">
    <source>
        <dbReference type="Pfam" id="PF05970"/>
    </source>
</evidence>
<dbReference type="Proteomes" id="UP000285405">
    <property type="component" value="Unassembled WGS sequence"/>
</dbReference>
<keyword evidence="1" id="KW-0347">Helicase</keyword>
<protein>
    <recommendedName>
        <fullName evidence="1">ATP-dependent DNA helicase</fullName>
        <ecNumber evidence="1">5.6.2.3</ecNumber>
    </recommendedName>
</protein>
<sequence>MPGQICFEAVHRLFCNLKDVPDDENAPLFGGVPAVTGGDFAQTLPIKPDRSRPDIVNMCIREPWICKRLRKLHPRKNMRVHEDKSHPHFSELRRTNSGLRIYHTRLSCMD</sequence>
<dbReference type="OrthoDB" id="4360910at2759"/>
<comment type="cofactor">
    <cofactor evidence="1">
        <name>Mg(2+)</name>
        <dbReference type="ChEBI" id="CHEBI:18420"/>
    </cofactor>
</comment>
<comment type="similarity">
    <text evidence="1">Belongs to the helicase family.</text>
</comment>
<dbReference type="EMBL" id="MCBR01008764">
    <property type="protein sequence ID" value="RKF73904.1"/>
    <property type="molecule type" value="Genomic_DNA"/>
</dbReference>
<reference evidence="3 4" key="1">
    <citation type="journal article" date="2018" name="BMC Genomics">
        <title>Comparative genome analyses reveal sequence features reflecting distinct modes of host-adaptation between dicot and monocot powdery mildew.</title>
        <authorList>
            <person name="Wu Y."/>
            <person name="Ma X."/>
            <person name="Pan Z."/>
            <person name="Kale S.D."/>
            <person name="Song Y."/>
            <person name="King H."/>
            <person name="Zhang Q."/>
            <person name="Presley C."/>
            <person name="Deng X."/>
            <person name="Wei C.I."/>
            <person name="Xiao S."/>
        </authorList>
    </citation>
    <scope>NUCLEOTIDE SEQUENCE [LARGE SCALE GENOMIC DNA]</scope>
    <source>
        <strain evidence="3">UCSC1</strain>
    </source>
</reference>
<keyword evidence="1" id="KW-0547">Nucleotide-binding</keyword>